<dbReference type="PANTHER" id="PTHR47371:SF3">
    <property type="entry name" value="PHOSPHOGLYCEROL TRANSFERASE I"/>
    <property type="match status" value="1"/>
</dbReference>
<organism evidence="8 9">
    <name type="scientific">Methylobacterium oryzae CBMB20</name>
    <dbReference type="NCBI Taxonomy" id="693986"/>
    <lineage>
        <taxon>Bacteria</taxon>
        <taxon>Pseudomonadati</taxon>
        <taxon>Pseudomonadota</taxon>
        <taxon>Alphaproteobacteria</taxon>
        <taxon>Hyphomicrobiales</taxon>
        <taxon>Methylobacteriaceae</taxon>
        <taxon>Methylobacterium</taxon>
    </lineage>
</organism>
<dbReference type="InterPro" id="IPR000917">
    <property type="entry name" value="Sulfatase_N"/>
</dbReference>
<dbReference type="AlphaFoldDB" id="A0A089NSX3"/>
<protein>
    <submittedName>
        <fullName evidence="8">Sulfatase</fullName>
    </submittedName>
</protein>
<dbReference type="Proteomes" id="UP000029492">
    <property type="component" value="Chromosome"/>
</dbReference>
<dbReference type="STRING" id="693986.MOC_1163"/>
<evidence type="ECO:0000313" key="9">
    <source>
        <dbReference type="Proteomes" id="UP000029492"/>
    </source>
</evidence>
<dbReference type="eggNOG" id="COG1368">
    <property type="taxonomic scope" value="Bacteria"/>
</dbReference>
<keyword evidence="9" id="KW-1185">Reference proteome</keyword>
<evidence type="ECO:0000256" key="6">
    <source>
        <dbReference type="SAM" id="Phobius"/>
    </source>
</evidence>
<accession>A0A089NSX3</accession>
<sequence length="496" mass="53770">MTTFLIATGLALAVCLALEVLAGDSLSRASLAPRDLGLRLLGYLLILLFWFAFSWRPWLAGLTCVITVAILIVVSRAKRSVIGEPLLFSDFALLPQVPRHPQLYYIPPLWDPRIAGPVLLTLAVTVLWYRTEPSVLPAATLPRILALLGLPLALWLLVKAAPRPPLAGLIARWFPQPDLEADVTRVGLPASLLGYTARAMAGGEPVPEAPALPHGPGDDVVVVIQLESFVDPERLGGAKLPVMDLFRTRAAQYGRLRVPAHGAYTMRSEHAVLTGRPSDSLGFGRYDPYTSRGGDEPTSLARLARGRGYGTLFLHPFHRDFFRRARVMEAFGFADLVMGEAFTDTPRVGPYVGDIALGDRLLAEVRARQTPLFLFCVTMENHGPWKPGRLPGIDDPQAQYLHHVANTGQMVEDIVAGLDVIARERHQTITLCVFGDHAPSLPSCKPGFGGRTTDYALFRFGQPQGAPAQVDIAADELGRALRGILASAPADMAAGT</sequence>
<evidence type="ECO:0000256" key="1">
    <source>
        <dbReference type="ARBA" id="ARBA00004651"/>
    </source>
</evidence>
<reference evidence="8 9" key="1">
    <citation type="journal article" date="2014" name="PLoS ONE">
        <title>Genome Information of Methylobacterium oryzae, a Plant-Probiotic Methylotroph in the Phyllosphere.</title>
        <authorList>
            <person name="Kwak M.J."/>
            <person name="Jeong H."/>
            <person name="Madhaiyan M."/>
            <person name="Lee Y."/>
            <person name="Sa T.M."/>
            <person name="Oh T.K."/>
            <person name="Kim J.F."/>
        </authorList>
    </citation>
    <scope>NUCLEOTIDE SEQUENCE [LARGE SCALE GENOMIC DNA]</scope>
    <source>
        <strain evidence="8 9">CBMB20</strain>
    </source>
</reference>
<keyword evidence="5 6" id="KW-0472">Membrane</keyword>
<dbReference type="KEGG" id="mor:MOC_1163"/>
<dbReference type="GO" id="GO:0005886">
    <property type="term" value="C:plasma membrane"/>
    <property type="evidence" value="ECO:0007669"/>
    <property type="project" value="UniProtKB-SubCell"/>
</dbReference>
<proteinExistence type="predicted"/>
<feature type="transmembrane region" description="Helical" evidence="6">
    <location>
        <begin position="141"/>
        <end position="158"/>
    </location>
</feature>
<dbReference type="Pfam" id="PF00884">
    <property type="entry name" value="Sulfatase"/>
    <property type="match status" value="1"/>
</dbReference>
<feature type="domain" description="Sulfatase N-terminal" evidence="7">
    <location>
        <begin position="221"/>
        <end position="443"/>
    </location>
</feature>
<dbReference type="EMBL" id="CP003811">
    <property type="protein sequence ID" value="AIQ88918.1"/>
    <property type="molecule type" value="Genomic_DNA"/>
</dbReference>
<dbReference type="InterPro" id="IPR050448">
    <property type="entry name" value="OpgB/LTA_synthase_biosynth"/>
</dbReference>
<dbReference type="RefSeq" id="WP_043756062.1">
    <property type="nucleotide sequence ID" value="NZ_CP003811.1"/>
</dbReference>
<evidence type="ECO:0000313" key="8">
    <source>
        <dbReference type="EMBL" id="AIQ88918.1"/>
    </source>
</evidence>
<evidence type="ECO:0000256" key="5">
    <source>
        <dbReference type="ARBA" id="ARBA00023136"/>
    </source>
</evidence>
<dbReference type="CDD" id="cd16015">
    <property type="entry name" value="LTA_synthase"/>
    <property type="match status" value="1"/>
</dbReference>
<evidence type="ECO:0000256" key="3">
    <source>
        <dbReference type="ARBA" id="ARBA00022692"/>
    </source>
</evidence>
<comment type="subcellular location">
    <subcellularLocation>
        <location evidence="1">Cell membrane</location>
        <topology evidence="1">Multi-pass membrane protein</topology>
    </subcellularLocation>
</comment>
<dbReference type="PANTHER" id="PTHR47371">
    <property type="entry name" value="LIPOTEICHOIC ACID SYNTHASE"/>
    <property type="match status" value="1"/>
</dbReference>
<dbReference type="SUPFAM" id="SSF53649">
    <property type="entry name" value="Alkaline phosphatase-like"/>
    <property type="match status" value="1"/>
</dbReference>
<gene>
    <name evidence="8" type="ORF">MOC_1163</name>
</gene>
<evidence type="ECO:0000256" key="4">
    <source>
        <dbReference type="ARBA" id="ARBA00022989"/>
    </source>
</evidence>
<feature type="transmembrane region" description="Helical" evidence="6">
    <location>
        <begin position="58"/>
        <end position="77"/>
    </location>
</feature>
<keyword evidence="4 6" id="KW-1133">Transmembrane helix</keyword>
<dbReference type="InterPro" id="IPR017850">
    <property type="entry name" value="Alkaline_phosphatase_core_sf"/>
</dbReference>
<keyword evidence="3 6" id="KW-0812">Transmembrane</keyword>
<evidence type="ECO:0000259" key="7">
    <source>
        <dbReference type="Pfam" id="PF00884"/>
    </source>
</evidence>
<feature type="transmembrane region" description="Helical" evidence="6">
    <location>
        <begin position="36"/>
        <end position="53"/>
    </location>
</feature>
<evidence type="ECO:0000256" key="2">
    <source>
        <dbReference type="ARBA" id="ARBA00022475"/>
    </source>
</evidence>
<dbReference type="Gene3D" id="3.40.720.10">
    <property type="entry name" value="Alkaline Phosphatase, subunit A"/>
    <property type="match status" value="1"/>
</dbReference>
<name>A0A089NSX3_9HYPH</name>
<keyword evidence="2" id="KW-1003">Cell membrane</keyword>
<dbReference type="HOGENOM" id="CLU_023230_0_0_5"/>